<dbReference type="FunFam" id="2.40.50.580:FF:000001">
    <property type="entry name" value="Sugar fermentation stimulation protein A"/>
    <property type="match status" value="1"/>
</dbReference>
<dbReference type="NCBIfam" id="TIGR00230">
    <property type="entry name" value="sfsA"/>
    <property type="match status" value="1"/>
</dbReference>
<reference evidence="3" key="1">
    <citation type="submission" date="2020-05" db="EMBL/GenBank/DDBJ databases">
        <title>Sulfur intermediates as new biogeochemical hubs in an aquatic model microbial ecosystem.</title>
        <authorList>
            <person name="Vigneron A."/>
        </authorList>
    </citation>
    <scope>NUCLEOTIDE SEQUENCE</scope>
    <source>
        <strain evidence="3">Bin.250</strain>
    </source>
</reference>
<feature type="domain" description="Sugar fermentation stimulation protein C-terminal" evidence="1">
    <location>
        <begin position="84"/>
        <end position="136"/>
    </location>
</feature>
<evidence type="ECO:0000313" key="4">
    <source>
        <dbReference type="Proteomes" id="UP000754644"/>
    </source>
</evidence>
<proteinExistence type="predicted"/>
<organism evidence="3 4">
    <name type="scientific">SAR86 cluster bacterium</name>
    <dbReference type="NCBI Taxonomy" id="2030880"/>
    <lineage>
        <taxon>Bacteria</taxon>
        <taxon>Pseudomonadati</taxon>
        <taxon>Pseudomonadota</taxon>
        <taxon>Gammaproteobacteria</taxon>
        <taxon>SAR86 cluster</taxon>
    </lineage>
</organism>
<comment type="caution">
    <text evidence="3">The sequence shown here is derived from an EMBL/GenBank/DDBJ whole genome shotgun (WGS) entry which is preliminary data.</text>
</comment>
<dbReference type="PANTHER" id="PTHR30545">
    <property type="entry name" value="SUGAR FERMENTATION STIMULATION PROTEIN A"/>
    <property type="match status" value="1"/>
</dbReference>
<protein>
    <submittedName>
        <fullName evidence="3">DNA/RNA nuclease SfsA</fullName>
    </submittedName>
</protein>
<sequence length="136" mass="15112">MNFSPPLASAVLIKRYKRFLADITLSDGSVKTIHCPNTGSMKNCAAAGDRVWYSTSENPKRKYAHTWELNETQAGHFIGVNTHRANTLVHAAIDNGVIAELQGYGTITPEVKYGQENSRIDLLLTHHQQLPSCYVE</sequence>
<evidence type="ECO:0000259" key="1">
    <source>
        <dbReference type="Pfam" id="PF03749"/>
    </source>
</evidence>
<gene>
    <name evidence="3" type="primary">sfsA</name>
    <name evidence="3" type="ORF">HQ497_14110</name>
</gene>
<dbReference type="CDD" id="cd22359">
    <property type="entry name" value="SfsA-like_bacterial"/>
    <property type="match status" value="1"/>
</dbReference>
<feature type="non-terminal residue" evidence="3">
    <location>
        <position position="136"/>
    </location>
</feature>
<dbReference type="AlphaFoldDB" id="A0A972W0T2"/>
<evidence type="ECO:0000313" key="3">
    <source>
        <dbReference type="EMBL" id="NQV66492.1"/>
    </source>
</evidence>
<accession>A0A972W0T2</accession>
<dbReference type="InterPro" id="IPR040452">
    <property type="entry name" value="SfsA_C"/>
</dbReference>
<dbReference type="InterPro" id="IPR041465">
    <property type="entry name" value="SfsA_N"/>
</dbReference>
<evidence type="ECO:0000259" key="2">
    <source>
        <dbReference type="Pfam" id="PF17746"/>
    </source>
</evidence>
<dbReference type="PANTHER" id="PTHR30545:SF2">
    <property type="entry name" value="SUGAR FERMENTATION STIMULATION PROTEIN A"/>
    <property type="match status" value="1"/>
</dbReference>
<dbReference type="Pfam" id="PF17746">
    <property type="entry name" value="SfsA_N"/>
    <property type="match status" value="1"/>
</dbReference>
<dbReference type="Pfam" id="PF03749">
    <property type="entry name" value="SfsA"/>
    <property type="match status" value="1"/>
</dbReference>
<feature type="domain" description="SfsA N-terminal OB" evidence="2">
    <location>
        <begin position="13"/>
        <end position="80"/>
    </location>
</feature>
<dbReference type="InterPro" id="IPR005224">
    <property type="entry name" value="SfsA"/>
</dbReference>
<dbReference type="EMBL" id="JABMOJ010000528">
    <property type="protein sequence ID" value="NQV66492.1"/>
    <property type="molecule type" value="Genomic_DNA"/>
</dbReference>
<dbReference type="Proteomes" id="UP000754644">
    <property type="component" value="Unassembled WGS sequence"/>
</dbReference>
<dbReference type="Gene3D" id="2.40.50.580">
    <property type="match status" value="1"/>
</dbReference>
<dbReference type="Gene3D" id="3.40.1350.60">
    <property type="match status" value="1"/>
</dbReference>
<name>A0A972W0T2_9GAMM</name>
<dbReference type="GO" id="GO:0003677">
    <property type="term" value="F:DNA binding"/>
    <property type="evidence" value="ECO:0007669"/>
    <property type="project" value="InterPro"/>
</dbReference>